<comment type="caution">
    <text evidence="1">The sequence shown here is derived from an EMBL/GenBank/DDBJ whole genome shotgun (WGS) entry which is preliminary data.</text>
</comment>
<protein>
    <submittedName>
        <fullName evidence="1">Uncharacterized protein</fullName>
    </submittedName>
</protein>
<reference evidence="1 2" key="1">
    <citation type="submission" date="2021-04" db="EMBL/GenBank/DDBJ databases">
        <title>Draft genome sequence of Paenibacillus cisolokensis, LC2-13A.</title>
        <authorList>
            <person name="Uke A."/>
            <person name="Chhe C."/>
            <person name="Baramee S."/>
            <person name="Kosugi A."/>
        </authorList>
    </citation>
    <scope>NUCLEOTIDE SEQUENCE [LARGE SCALE GENOMIC DNA]</scope>
    <source>
        <strain evidence="1 2">LC2-13A</strain>
    </source>
</reference>
<accession>A0ABQ4NA33</accession>
<sequence>MAADFRIAQYGRGLPHRASRDSKESVCLNYRRGECLSAHFIRNNRSLW</sequence>
<proteinExistence type="predicted"/>
<name>A0ABQ4NA33_9BACL</name>
<organism evidence="1 2">
    <name type="scientific">Paenibacillus cisolokensis</name>
    <dbReference type="NCBI Taxonomy" id="1658519"/>
    <lineage>
        <taxon>Bacteria</taxon>
        <taxon>Bacillati</taxon>
        <taxon>Bacillota</taxon>
        <taxon>Bacilli</taxon>
        <taxon>Bacillales</taxon>
        <taxon>Paenibacillaceae</taxon>
        <taxon>Paenibacillus</taxon>
    </lineage>
</organism>
<dbReference type="EMBL" id="BOVJ01000119">
    <property type="protein sequence ID" value="GIQ65084.1"/>
    <property type="molecule type" value="Genomic_DNA"/>
</dbReference>
<evidence type="ECO:0000313" key="1">
    <source>
        <dbReference type="EMBL" id="GIQ65084.1"/>
    </source>
</evidence>
<dbReference type="Proteomes" id="UP000680304">
    <property type="component" value="Unassembled WGS sequence"/>
</dbReference>
<evidence type="ECO:0000313" key="2">
    <source>
        <dbReference type="Proteomes" id="UP000680304"/>
    </source>
</evidence>
<gene>
    <name evidence="1" type="ORF">PACILC2_36520</name>
</gene>
<keyword evidence="2" id="KW-1185">Reference proteome</keyword>